<comment type="pathway">
    <text evidence="5">Cell wall biogenesis; teichoic acid biosynthesis.</text>
</comment>
<dbReference type="GO" id="GO:0071555">
    <property type="term" value="P:cell wall organization"/>
    <property type="evidence" value="ECO:0007669"/>
    <property type="project" value="UniProtKB-KW"/>
</dbReference>
<dbReference type="EC" id="2.4.1.187" evidence="5"/>
<dbReference type="InterPro" id="IPR004629">
    <property type="entry name" value="WecG_TagA_CpsF"/>
</dbReference>
<evidence type="ECO:0000256" key="3">
    <source>
        <dbReference type="ARBA" id="ARBA00022944"/>
    </source>
</evidence>
<dbReference type="NCBIfam" id="TIGR00696">
    <property type="entry name" value="wecG_tagA_cpsF"/>
    <property type="match status" value="1"/>
</dbReference>
<evidence type="ECO:0000256" key="1">
    <source>
        <dbReference type="ARBA" id="ARBA00022676"/>
    </source>
</evidence>
<dbReference type="PANTHER" id="PTHR34136">
    <property type="match status" value="1"/>
</dbReference>
<dbReference type="GO" id="GO:0019350">
    <property type="term" value="P:teichoic acid biosynthetic process"/>
    <property type="evidence" value="ECO:0007669"/>
    <property type="project" value="UniProtKB-UniRule"/>
</dbReference>
<dbReference type="PANTHER" id="PTHR34136:SF1">
    <property type="entry name" value="UDP-N-ACETYL-D-MANNOSAMINURONIC ACID TRANSFERASE"/>
    <property type="match status" value="1"/>
</dbReference>
<dbReference type="UniPathway" id="UPA00632"/>
<comment type="caution">
    <text evidence="6">The sequence shown here is derived from an EMBL/GenBank/DDBJ whole genome shotgun (WGS) entry which is preliminary data.</text>
</comment>
<comment type="catalytic activity">
    <reaction evidence="5">
        <text>UDP-N-acetyl-alpha-D-mannosamine + N-acetyl-alpha-D-glucosaminyl-di-trans,octa-cis-undecaprenyl diphosphate = N-acetyl-beta-D-mannosaminyl-(1-&gt;4)-N-acetyl-alpha-D-glucosaminyl di-trans,octa-cis-undecaprenyl diphosphate + UDP + H(+)</text>
        <dbReference type="Rhea" id="RHEA:16053"/>
        <dbReference type="ChEBI" id="CHEBI:15378"/>
        <dbReference type="ChEBI" id="CHEBI:58223"/>
        <dbReference type="ChEBI" id="CHEBI:62959"/>
        <dbReference type="ChEBI" id="CHEBI:68623"/>
        <dbReference type="ChEBI" id="CHEBI:132210"/>
        <dbReference type="EC" id="2.4.1.187"/>
    </reaction>
</comment>
<dbReference type="CDD" id="cd06533">
    <property type="entry name" value="Glyco_transf_WecG_TagA"/>
    <property type="match status" value="1"/>
</dbReference>
<comment type="function">
    <text evidence="5">Catalyzes the conversion of GlcNAc-PP-undecaprenol into ManNAc-GlcNAc-PP-undecaprenol, the first committed lipid intermediate in the de novo synthesis of teichoic acid.</text>
</comment>
<evidence type="ECO:0000313" key="7">
    <source>
        <dbReference type="Proteomes" id="UP000075683"/>
    </source>
</evidence>
<keyword evidence="1 5" id="KW-0328">Glycosyltransferase</keyword>
<comment type="similarity">
    <text evidence="5">Belongs to the glycosyltransferase 26 family. TagA/TarA subfamily.</text>
</comment>
<dbReference type="AlphaFoldDB" id="A0A150MC45"/>
<dbReference type="STRING" id="301148.B4135_1428"/>
<organism evidence="6 7">
    <name type="scientific">Caldibacillus debilis</name>
    <dbReference type="NCBI Taxonomy" id="301148"/>
    <lineage>
        <taxon>Bacteria</taxon>
        <taxon>Bacillati</taxon>
        <taxon>Bacillota</taxon>
        <taxon>Bacilli</taxon>
        <taxon>Bacillales</taxon>
        <taxon>Bacillaceae</taxon>
        <taxon>Caldibacillus</taxon>
    </lineage>
</organism>
<dbReference type="PATRIC" id="fig|301148.3.peg.838"/>
<sequence>MNKDCKEGKKLMKKTVEILGISFFHTTREELKDIILQRAVRGEKCFIVTGNPEIVMHAKKNPEYLHVIRSADYVIPDGSGIILASKILKRPLAERIAGFDFMGDMLRIAAERSLSVYLLGAEDAVVKTAAANIRKQYPNIRIAGFHHGYFDLRDEEVARLVVAASPDFIFVALGFPKQEIWIHHYLPMFEKGVFMGVGGSFDVLAGKAKRAPEFWRRLNLEWLYRLIQQPSRWRRMLALPEFVLAVLKERF</sequence>
<dbReference type="InterPro" id="IPR034714">
    <property type="entry name" value="TagA_TarA"/>
</dbReference>
<dbReference type="Pfam" id="PF03808">
    <property type="entry name" value="Glyco_tran_WecG"/>
    <property type="match status" value="1"/>
</dbReference>
<evidence type="ECO:0000256" key="5">
    <source>
        <dbReference type="HAMAP-Rule" id="MF_02070"/>
    </source>
</evidence>
<keyword evidence="4 5" id="KW-0961">Cell wall biogenesis/degradation</keyword>
<dbReference type="EMBL" id="LQYT01000013">
    <property type="protein sequence ID" value="KYD22083.1"/>
    <property type="molecule type" value="Genomic_DNA"/>
</dbReference>
<gene>
    <name evidence="6" type="ORF">B4135_1428</name>
</gene>
<keyword evidence="2 5" id="KW-0808">Transferase</keyword>
<dbReference type="HAMAP" id="MF_02070">
    <property type="entry name" value="TagA_TarA"/>
    <property type="match status" value="1"/>
</dbReference>
<accession>A0A150MC45</accession>
<reference evidence="6 7" key="1">
    <citation type="submission" date="2016-01" db="EMBL/GenBank/DDBJ databases">
        <title>Draft Genome Sequences of Seven Thermophilic Sporeformers Isolated from Foods.</title>
        <authorList>
            <person name="Berendsen E.M."/>
            <person name="Wells-Bennik M.H."/>
            <person name="Krawcyk A.O."/>
            <person name="De Jong A."/>
            <person name="Holsappel S."/>
            <person name="Eijlander R.T."/>
            <person name="Kuipers O.P."/>
        </authorList>
    </citation>
    <scope>NUCLEOTIDE SEQUENCE [LARGE SCALE GENOMIC DNA]</scope>
    <source>
        <strain evidence="6 7">B4135</strain>
    </source>
</reference>
<evidence type="ECO:0000313" key="6">
    <source>
        <dbReference type="EMBL" id="KYD22083.1"/>
    </source>
</evidence>
<dbReference type="GO" id="GO:0047244">
    <property type="term" value="F:N-acetylglucosaminyldiphosphoundecaprenol N-acetyl-beta-D-mannosaminyltransferase activity"/>
    <property type="evidence" value="ECO:0007669"/>
    <property type="project" value="UniProtKB-UniRule"/>
</dbReference>
<evidence type="ECO:0000256" key="4">
    <source>
        <dbReference type="ARBA" id="ARBA00023316"/>
    </source>
</evidence>
<dbReference type="Proteomes" id="UP000075683">
    <property type="component" value="Unassembled WGS sequence"/>
</dbReference>
<keyword evidence="3 5" id="KW-0777">Teichoic acid biosynthesis</keyword>
<proteinExistence type="inferred from homology"/>
<evidence type="ECO:0000256" key="2">
    <source>
        <dbReference type="ARBA" id="ARBA00022679"/>
    </source>
</evidence>
<name>A0A150MC45_9BACI</name>
<protein>
    <recommendedName>
        <fullName evidence="5">N-acetylglucosaminyldiphosphoundecaprenol N-acetyl-beta-D-mannosaminyltransferase</fullName>
        <ecNumber evidence="5">2.4.1.187</ecNumber>
    </recommendedName>
    <alternativeName>
        <fullName evidence="5">N-acetylmannosaminyltransferase</fullName>
    </alternativeName>
    <alternativeName>
        <fullName evidence="5">UDP-N-acetylmannosamine transferase</fullName>
    </alternativeName>
    <alternativeName>
        <fullName evidence="5">UDP-N-acetylmannosamine:N-acetylglucosaminyl pyrophosphorylundecaprenol N-acetylmannosaminyltransferase</fullName>
    </alternativeName>
</protein>